<accession>A0A316UCH5</accession>
<evidence type="ECO:0000313" key="2">
    <source>
        <dbReference type="EMBL" id="PWN22568.1"/>
    </source>
</evidence>
<gene>
    <name evidence="2" type="ORF">BCV69DRAFT_149971</name>
</gene>
<feature type="compositionally biased region" description="Basic and acidic residues" evidence="1">
    <location>
        <begin position="174"/>
        <end position="188"/>
    </location>
</feature>
<sequence length="234" mass="25342">MALKNWLVSVVQLARTNTQWHPLRNDRASRRQSRVFLRNSSVERRARRQSQVSTKARNLDSEAVIRQGTSRCKSNASDGLAHLPSLVSDAEDEKEDVDVDYEPPPRSADEDGCSSVESSQGESIAEESELEGLRADGDKDSAMTEAEDTAMASVDDYQPVESQKGEHTPASTDSDSKKKGPRGPKEEAFLAGDDGVPTQGGTSTHYGAGSSLPTSQQSPGEPGKAVRRSVRSKR</sequence>
<feature type="compositionally biased region" description="Basic and acidic residues" evidence="1">
    <location>
        <begin position="131"/>
        <end position="142"/>
    </location>
</feature>
<proteinExistence type="predicted"/>
<evidence type="ECO:0000256" key="1">
    <source>
        <dbReference type="SAM" id="MobiDB-lite"/>
    </source>
</evidence>
<protein>
    <submittedName>
        <fullName evidence="2">Uncharacterized protein</fullName>
    </submittedName>
</protein>
<dbReference type="EMBL" id="KZ819323">
    <property type="protein sequence ID" value="PWN22568.1"/>
    <property type="molecule type" value="Genomic_DNA"/>
</dbReference>
<keyword evidence="3" id="KW-1185">Reference proteome</keyword>
<feature type="compositionally biased region" description="Polar residues" evidence="1">
    <location>
        <begin position="199"/>
        <end position="219"/>
    </location>
</feature>
<dbReference type="AlphaFoldDB" id="A0A316UCH5"/>
<reference evidence="2 3" key="1">
    <citation type="journal article" date="2018" name="Mol. Biol. Evol.">
        <title>Broad Genomic Sampling Reveals a Smut Pathogenic Ancestry of the Fungal Clade Ustilaginomycotina.</title>
        <authorList>
            <person name="Kijpornyongpan T."/>
            <person name="Mondo S.J."/>
            <person name="Barry K."/>
            <person name="Sandor L."/>
            <person name="Lee J."/>
            <person name="Lipzen A."/>
            <person name="Pangilinan J."/>
            <person name="LaButti K."/>
            <person name="Hainaut M."/>
            <person name="Henrissat B."/>
            <person name="Grigoriev I.V."/>
            <person name="Spatafora J.W."/>
            <person name="Aime M.C."/>
        </authorList>
    </citation>
    <scope>NUCLEOTIDE SEQUENCE [LARGE SCALE GENOMIC DNA]</scope>
    <source>
        <strain evidence="2 3">MCA 4718</strain>
    </source>
</reference>
<dbReference type="Proteomes" id="UP000245942">
    <property type="component" value="Unassembled WGS sequence"/>
</dbReference>
<dbReference type="RefSeq" id="XP_025349728.1">
    <property type="nucleotide sequence ID" value="XM_025489343.1"/>
</dbReference>
<feature type="compositionally biased region" description="Acidic residues" evidence="1">
    <location>
        <begin position="89"/>
        <end position="101"/>
    </location>
</feature>
<organism evidence="2 3">
    <name type="scientific">Pseudomicrostroma glucosiphilum</name>
    <dbReference type="NCBI Taxonomy" id="1684307"/>
    <lineage>
        <taxon>Eukaryota</taxon>
        <taxon>Fungi</taxon>
        <taxon>Dikarya</taxon>
        <taxon>Basidiomycota</taxon>
        <taxon>Ustilaginomycotina</taxon>
        <taxon>Exobasidiomycetes</taxon>
        <taxon>Microstromatales</taxon>
        <taxon>Microstromatales incertae sedis</taxon>
        <taxon>Pseudomicrostroma</taxon>
    </lineage>
</organism>
<evidence type="ECO:0000313" key="3">
    <source>
        <dbReference type="Proteomes" id="UP000245942"/>
    </source>
</evidence>
<name>A0A316UCH5_9BASI</name>
<dbReference type="GeneID" id="37011077"/>
<feature type="compositionally biased region" description="Basic residues" evidence="1">
    <location>
        <begin position="225"/>
        <end position="234"/>
    </location>
</feature>
<feature type="region of interest" description="Disordered" evidence="1">
    <location>
        <begin position="85"/>
        <end position="234"/>
    </location>
</feature>